<evidence type="ECO:0000256" key="5">
    <source>
        <dbReference type="ARBA" id="ARBA00023277"/>
    </source>
</evidence>
<dbReference type="SUPFAM" id="SSF52279">
    <property type="entry name" value="Beta-D-glucan exohydrolase, C-terminal domain"/>
    <property type="match status" value="1"/>
</dbReference>
<sequence>MAHRVETPALDWGLYPPDGLPSNNFSAIWEGNVQSPVDVDVDGWIGVAVGPNSTVRLFVDGEEIMSQGIDGLSASGTIMGNIMSYDYITNNGTAPPAGSAPFTFRKGETYGVRIEYQAFNLAKKTANVNSLNAQMLLFWNLVSRHGGADAAAQAARVARTADLVVLAVGAAWSGDGEGGDRAALGLPPAQDALARAVCALGRPVVLALEGGRPFAVPELYARSAAALAAFFPGQAGGQAVADTLLGAADPAGRLPVSVPRHVGQLPVYYHAKATARRVRFLDLDSAPAYPFGYGLSYAEFRVLGFEARRHPRAGEPSSSSASGGDGGGGEFAAGDTIRFAARVRNTGAVDGDYVAQVYGLARVSSVVRPTRQLVAFARVHLAAGQEATVEMDLDVDRYLAILNRAYEWELEKGAYTFALLEHSGAPDSAWNATMWCV</sequence>
<dbReference type="OrthoDB" id="2123594at2759"/>
<dbReference type="EMBL" id="DF977471">
    <property type="protein sequence ID" value="GAW26268.1"/>
    <property type="molecule type" value="Genomic_DNA"/>
</dbReference>
<dbReference type="Gene3D" id="2.60.40.10">
    <property type="entry name" value="Immunoglobulins"/>
    <property type="match status" value="1"/>
</dbReference>
<dbReference type="Proteomes" id="UP000054516">
    <property type="component" value="Unassembled WGS sequence"/>
</dbReference>
<keyword evidence="6" id="KW-0326">Glycosidase</keyword>
<organism evidence="8">
    <name type="scientific">Rosellinia necatrix</name>
    <name type="common">White root-rot fungus</name>
    <dbReference type="NCBI Taxonomy" id="77044"/>
    <lineage>
        <taxon>Eukaryota</taxon>
        <taxon>Fungi</taxon>
        <taxon>Dikarya</taxon>
        <taxon>Ascomycota</taxon>
        <taxon>Pezizomycotina</taxon>
        <taxon>Sordariomycetes</taxon>
        <taxon>Xylariomycetidae</taxon>
        <taxon>Xylariales</taxon>
        <taxon>Xylariaceae</taxon>
        <taxon>Rosellinia</taxon>
    </lineage>
</organism>
<evidence type="ECO:0000256" key="6">
    <source>
        <dbReference type="ARBA" id="ARBA00023295"/>
    </source>
</evidence>
<dbReference type="SUPFAM" id="SSF56988">
    <property type="entry name" value="Anthrax protective antigen"/>
    <property type="match status" value="1"/>
</dbReference>
<dbReference type="PROSITE" id="PS51820">
    <property type="entry name" value="PA14"/>
    <property type="match status" value="1"/>
</dbReference>
<dbReference type="GO" id="GO:0008422">
    <property type="term" value="F:beta-glucosidase activity"/>
    <property type="evidence" value="ECO:0007669"/>
    <property type="project" value="UniProtKB-EC"/>
</dbReference>
<proteinExistence type="inferred from homology"/>
<dbReference type="PANTHER" id="PTHR42715:SF10">
    <property type="entry name" value="BETA-GLUCOSIDASE"/>
    <property type="match status" value="1"/>
</dbReference>
<dbReference type="Pfam" id="PF01915">
    <property type="entry name" value="Glyco_hydro_3_C"/>
    <property type="match status" value="1"/>
</dbReference>
<dbReference type="GO" id="GO:0005975">
    <property type="term" value="P:carbohydrate metabolic process"/>
    <property type="evidence" value="ECO:0007669"/>
    <property type="project" value="InterPro"/>
</dbReference>
<evidence type="ECO:0000256" key="3">
    <source>
        <dbReference type="ARBA" id="ARBA00012744"/>
    </source>
</evidence>
<evidence type="ECO:0000259" key="7">
    <source>
        <dbReference type="PROSITE" id="PS51820"/>
    </source>
</evidence>
<dbReference type="Pfam" id="PF14310">
    <property type="entry name" value="Fn3-like"/>
    <property type="match status" value="1"/>
</dbReference>
<dbReference type="EC" id="3.2.1.21" evidence="3"/>
<evidence type="ECO:0000256" key="2">
    <source>
        <dbReference type="ARBA" id="ARBA00005336"/>
    </source>
</evidence>
<dbReference type="STRING" id="77044.A0A1S8A836"/>
<keyword evidence="4 8" id="KW-0378">Hydrolase</keyword>
<keyword evidence="9" id="KW-1185">Reference proteome</keyword>
<reference evidence="8" key="1">
    <citation type="submission" date="2016-03" db="EMBL/GenBank/DDBJ databases">
        <title>Draft genome sequence of Rosellinia necatrix.</title>
        <authorList>
            <person name="Kanematsu S."/>
        </authorList>
    </citation>
    <scope>NUCLEOTIDE SEQUENCE [LARGE SCALE GENOMIC DNA]</scope>
    <source>
        <strain evidence="8">W97</strain>
    </source>
</reference>
<evidence type="ECO:0000256" key="1">
    <source>
        <dbReference type="ARBA" id="ARBA00000448"/>
    </source>
</evidence>
<comment type="similarity">
    <text evidence="2">Belongs to the glycosyl hydrolase 3 family.</text>
</comment>
<dbReference type="OMA" id="WGLYPPD"/>
<dbReference type="InterPro" id="IPR037524">
    <property type="entry name" value="PA14/GLEYA"/>
</dbReference>
<evidence type="ECO:0000256" key="4">
    <source>
        <dbReference type="ARBA" id="ARBA00022801"/>
    </source>
</evidence>
<dbReference type="InterPro" id="IPR026891">
    <property type="entry name" value="Fn3-like"/>
</dbReference>
<dbReference type="SMART" id="SM01217">
    <property type="entry name" value="Fn3_like"/>
    <property type="match status" value="1"/>
</dbReference>
<name>A0A1S8A836_ROSNE</name>
<dbReference type="Gene3D" id="3.40.50.1700">
    <property type="entry name" value="Glycoside hydrolase family 3 C-terminal domain"/>
    <property type="match status" value="1"/>
</dbReference>
<dbReference type="InterPro" id="IPR036881">
    <property type="entry name" value="Glyco_hydro_3_C_sf"/>
</dbReference>
<dbReference type="AlphaFoldDB" id="A0A1S8A836"/>
<feature type="domain" description="PA14" evidence="7">
    <location>
        <begin position="1"/>
        <end position="155"/>
    </location>
</feature>
<dbReference type="PANTHER" id="PTHR42715">
    <property type="entry name" value="BETA-GLUCOSIDASE"/>
    <property type="match status" value="1"/>
</dbReference>
<dbReference type="InterPro" id="IPR002772">
    <property type="entry name" value="Glyco_hydro_3_C"/>
</dbReference>
<evidence type="ECO:0000313" key="8">
    <source>
        <dbReference type="EMBL" id="GAW26268.1"/>
    </source>
</evidence>
<keyword evidence="5" id="KW-0119">Carbohydrate metabolism</keyword>
<gene>
    <name evidence="8" type="ORF">SAMD00023353_2600180</name>
</gene>
<accession>A0A1S8A836</accession>
<evidence type="ECO:0000313" key="9">
    <source>
        <dbReference type="Proteomes" id="UP000054516"/>
    </source>
</evidence>
<comment type="catalytic activity">
    <reaction evidence="1">
        <text>Hydrolysis of terminal, non-reducing beta-D-glucosyl residues with release of beta-D-glucose.</text>
        <dbReference type="EC" id="3.2.1.21"/>
    </reaction>
</comment>
<protein>
    <recommendedName>
        <fullName evidence="3">beta-glucosidase</fullName>
        <ecNumber evidence="3">3.2.1.21</ecNumber>
    </recommendedName>
</protein>
<dbReference type="InterPro" id="IPR013783">
    <property type="entry name" value="Ig-like_fold"/>
</dbReference>
<dbReference type="InterPro" id="IPR050288">
    <property type="entry name" value="Cellulose_deg_GH3"/>
</dbReference>